<organism evidence="2 3">
    <name type="scientific">Pilimelia anulata</name>
    <dbReference type="NCBI Taxonomy" id="53371"/>
    <lineage>
        <taxon>Bacteria</taxon>
        <taxon>Bacillati</taxon>
        <taxon>Actinomycetota</taxon>
        <taxon>Actinomycetes</taxon>
        <taxon>Micromonosporales</taxon>
        <taxon>Micromonosporaceae</taxon>
        <taxon>Pilimelia</taxon>
    </lineage>
</organism>
<dbReference type="EMBL" id="BMQB01000011">
    <property type="protein sequence ID" value="GGK07343.1"/>
    <property type="molecule type" value="Genomic_DNA"/>
</dbReference>
<reference evidence="2" key="2">
    <citation type="submission" date="2020-09" db="EMBL/GenBank/DDBJ databases">
        <authorList>
            <person name="Sun Q."/>
            <person name="Ohkuma M."/>
        </authorList>
    </citation>
    <scope>NUCLEOTIDE SEQUENCE</scope>
    <source>
        <strain evidence="2">JCM 3090</strain>
    </source>
</reference>
<feature type="domain" description="DUF6879" evidence="1">
    <location>
        <begin position="8"/>
        <end position="172"/>
    </location>
</feature>
<evidence type="ECO:0000259" key="1">
    <source>
        <dbReference type="Pfam" id="PF21806"/>
    </source>
</evidence>
<keyword evidence="3" id="KW-1185">Reference proteome</keyword>
<gene>
    <name evidence="2" type="ORF">GCM10010123_41560</name>
</gene>
<sequence>MASIDVKEFECILNSLERSYVHLEMRSSYGTDAERLFLGRDLDDTSWLEEWPEMVSWCDTLRRYRAEGKSCRRVHIIDEPLNDYWRWSHAVTKPLEDAGEENRWLARPTASGVELPPDDFYLFDDELVVYLRYTSAGENADFLTSRADLDIETCRSAFEAAWNIATPHRVYRPA</sequence>
<dbReference type="RefSeq" id="WP_229784299.1">
    <property type="nucleotide sequence ID" value="NZ_BMQB01000011.1"/>
</dbReference>
<dbReference type="Pfam" id="PF21806">
    <property type="entry name" value="DUF6879"/>
    <property type="match status" value="1"/>
</dbReference>
<accession>A0A8J3BAC3</accession>
<evidence type="ECO:0000313" key="2">
    <source>
        <dbReference type="EMBL" id="GGK07343.1"/>
    </source>
</evidence>
<name>A0A8J3BAC3_9ACTN</name>
<dbReference type="Proteomes" id="UP000649739">
    <property type="component" value="Unassembled WGS sequence"/>
</dbReference>
<protein>
    <recommendedName>
        <fullName evidence="1">DUF6879 domain-containing protein</fullName>
    </recommendedName>
</protein>
<reference evidence="2" key="1">
    <citation type="journal article" date="2014" name="Int. J. Syst. Evol. Microbiol.">
        <title>Complete genome sequence of Corynebacterium casei LMG S-19264T (=DSM 44701T), isolated from a smear-ripened cheese.</title>
        <authorList>
            <consortium name="US DOE Joint Genome Institute (JGI-PGF)"/>
            <person name="Walter F."/>
            <person name="Albersmeier A."/>
            <person name="Kalinowski J."/>
            <person name="Ruckert C."/>
        </authorList>
    </citation>
    <scope>NUCLEOTIDE SEQUENCE</scope>
    <source>
        <strain evidence="2">JCM 3090</strain>
    </source>
</reference>
<dbReference type="AlphaFoldDB" id="A0A8J3BAC3"/>
<dbReference type="InterPro" id="IPR049244">
    <property type="entry name" value="DUF6879"/>
</dbReference>
<comment type="caution">
    <text evidence="2">The sequence shown here is derived from an EMBL/GenBank/DDBJ whole genome shotgun (WGS) entry which is preliminary data.</text>
</comment>
<proteinExistence type="predicted"/>
<evidence type="ECO:0000313" key="3">
    <source>
        <dbReference type="Proteomes" id="UP000649739"/>
    </source>
</evidence>